<evidence type="ECO:0000313" key="2">
    <source>
        <dbReference type="EMBL" id="EDL78737.1"/>
    </source>
</evidence>
<accession>A6JM61</accession>
<reference evidence="3" key="1">
    <citation type="submission" date="2005-09" db="EMBL/GenBank/DDBJ databases">
        <authorList>
            <person name="Mural R.J."/>
            <person name="Li P.W."/>
            <person name="Adams M.D."/>
            <person name="Amanatides P.G."/>
            <person name="Baden-Tillson H."/>
            <person name="Barnstead M."/>
            <person name="Chin S.H."/>
            <person name="Dew I."/>
            <person name="Evans C.A."/>
            <person name="Ferriera S."/>
            <person name="Flanigan M."/>
            <person name="Fosler C."/>
            <person name="Glodek A."/>
            <person name="Gu Z."/>
            <person name="Holt R.A."/>
            <person name="Jennings D."/>
            <person name="Kraft C.L."/>
            <person name="Lu F."/>
            <person name="Nguyen T."/>
            <person name="Nusskern D.R."/>
            <person name="Pfannkoch C.M."/>
            <person name="Sitter C."/>
            <person name="Sutton G.G."/>
            <person name="Venter J.C."/>
            <person name="Wang Z."/>
            <person name="Woodage T."/>
            <person name="Zheng X.H."/>
            <person name="Zhong F."/>
        </authorList>
    </citation>
    <scope>NUCLEOTIDE SEQUENCE [LARGE SCALE GENOMIC DNA]</scope>
    <source>
        <strain>BN</strain>
        <strain evidence="3">Sprague-Dawley</strain>
    </source>
</reference>
<protein>
    <submittedName>
        <fullName evidence="2">Calcium channel, voltage-dependent, beta 2 subunit, isoform CRA_b</fullName>
    </submittedName>
</protein>
<gene>
    <name evidence="2 4" type="primary">Cacnb2</name>
    <name evidence="2" type="ORF">rCG_55786</name>
</gene>
<evidence type="ECO:0000313" key="3">
    <source>
        <dbReference type="Proteomes" id="UP000234681"/>
    </source>
</evidence>
<dbReference type="RGD" id="67385">
    <property type="gene designation" value="Cacnb2"/>
</dbReference>
<name>A6JM61_RAT</name>
<sequence length="118" mass="13414">MEKEPGGKTDLKARMAARPQTLPPTALSGRVRQTPTPAAHRIQMCLWKRTGRQSVEKLSGRPRPSWKKQRQNLLHLQFGPMSGTAQPRRMTSRCPAWPSHSRQKIFCMLRKNLIMTGG</sequence>
<feature type="region of interest" description="Disordered" evidence="1">
    <location>
        <begin position="1"/>
        <end position="38"/>
    </location>
</feature>
<dbReference type="Proteomes" id="UP000234681">
    <property type="component" value="Chromosome 17"/>
</dbReference>
<dbReference type="AlphaFoldDB" id="A6JM61"/>
<evidence type="ECO:0000313" key="4">
    <source>
        <dbReference type="RGD" id="67385"/>
    </source>
</evidence>
<feature type="compositionally biased region" description="Basic and acidic residues" evidence="1">
    <location>
        <begin position="1"/>
        <end position="13"/>
    </location>
</feature>
<organism evidence="2 3">
    <name type="scientific">Rattus norvegicus</name>
    <name type="common">Rat</name>
    <dbReference type="NCBI Taxonomy" id="10116"/>
    <lineage>
        <taxon>Eukaryota</taxon>
        <taxon>Metazoa</taxon>
        <taxon>Chordata</taxon>
        <taxon>Craniata</taxon>
        <taxon>Vertebrata</taxon>
        <taxon>Euteleostomi</taxon>
        <taxon>Mammalia</taxon>
        <taxon>Eutheria</taxon>
        <taxon>Euarchontoglires</taxon>
        <taxon>Glires</taxon>
        <taxon>Rodentia</taxon>
        <taxon>Myomorpha</taxon>
        <taxon>Muroidea</taxon>
        <taxon>Muridae</taxon>
        <taxon>Murinae</taxon>
        <taxon>Rattus</taxon>
    </lineage>
</organism>
<dbReference type="EMBL" id="CH473990">
    <property type="protein sequence ID" value="EDL78737.1"/>
    <property type="molecule type" value="Genomic_DNA"/>
</dbReference>
<proteinExistence type="predicted"/>
<evidence type="ECO:0000256" key="1">
    <source>
        <dbReference type="SAM" id="MobiDB-lite"/>
    </source>
</evidence>